<proteinExistence type="predicted"/>
<protein>
    <submittedName>
        <fullName evidence="1">Uncharacterized protein</fullName>
    </submittedName>
</protein>
<reference evidence="1" key="1">
    <citation type="journal article" date="2002" name="Nature">
        <title>Unsuspected diversity among marine aerobic anoxygenic phototrophs.</title>
        <authorList>
            <person name="Beja O."/>
            <person name="Suzuki M.T."/>
            <person name="Heidelberg J.F."/>
            <person name="Nelson W.C."/>
            <person name="Preston C.M."/>
            <person name="Hamada T."/>
            <person name="Eisen J.A."/>
            <person name="Fraser C.M."/>
            <person name="DeLong E.F."/>
        </authorList>
    </citation>
    <scope>NUCLEOTIDE SEQUENCE</scope>
</reference>
<name>Q8KYX9_9PROT</name>
<accession>Q8KYX9</accession>
<gene>
    <name evidence="1" type="ORF">MBMO_EBAC000-60D04.62</name>
</gene>
<organism evidence="1">
    <name type="scientific">uncultured marine proteobacterium</name>
    <dbReference type="NCBI Taxonomy" id="482892"/>
    <lineage>
        <taxon>Bacteria</taxon>
        <taxon>Pseudomonadati</taxon>
        <taxon>Pseudomonadota</taxon>
        <taxon>environmental samples</taxon>
    </lineage>
</organism>
<dbReference type="AlphaFoldDB" id="Q8KYX9"/>
<sequence length="155" mass="18022">MKSLIFAYYWNAIMWLEDPITKLERAAHAAWPGVLEEAQLPMVGWSYVLLSKREETDWARISYLVEHPNHGLFKYRLQLRPRAQAAFAAHYLRLEKVSRAFQRSERFSLIKPMCLDIANQASLTTYAEGLPFSEYMRDAAEDNARQLELLQLAGE</sequence>
<dbReference type="EMBL" id="AE008921">
    <property type="protein sequence ID" value="AAM48694.1"/>
    <property type="molecule type" value="Genomic_DNA"/>
</dbReference>
<evidence type="ECO:0000313" key="1">
    <source>
        <dbReference type="EMBL" id="AAM48694.1"/>
    </source>
</evidence>